<dbReference type="InterPro" id="IPR008928">
    <property type="entry name" value="6-hairpin_glycosidase_sf"/>
</dbReference>
<keyword evidence="2" id="KW-0418">Kinase</keyword>
<feature type="domain" description="GH15-like" evidence="1">
    <location>
        <begin position="38"/>
        <end position="231"/>
    </location>
</feature>
<dbReference type="GO" id="GO:0016301">
    <property type="term" value="F:kinase activity"/>
    <property type="evidence" value="ECO:0007669"/>
    <property type="project" value="UniProtKB-KW"/>
</dbReference>
<proteinExistence type="predicted"/>
<keyword evidence="2" id="KW-0808">Transferase</keyword>
<reference evidence="2 3" key="1">
    <citation type="journal article" date="2018" name="Nat. Biotechnol.">
        <title>A standardized bacterial taxonomy based on genome phylogeny substantially revises the tree of life.</title>
        <authorList>
            <person name="Parks D.H."/>
            <person name="Chuvochina M."/>
            <person name="Waite D.W."/>
            <person name="Rinke C."/>
            <person name="Skarshewski A."/>
            <person name="Chaumeil P.A."/>
            <person name="Hugenholtz P."/>
        </authorList>
    </citation>
    <scope>NUCLEOTIDE SEQUENCE [LARGE SCALE GENOMIC DNA]</scope>
    <source>
        <strain evidence="2">UBA9375</strain>
    </source>
</reference>
<evidence type="ECO:0000313" key="3">
    <source>
        <dbReference type="Proteomes" id="UP000263642"/>
    </source>
</evidence>
<protein>
    <submittedName>
        <fullName evidence="2">Phosphorylase kinase</fullName>
    </submittedName>
</protein>
<dbReference type="EMBL" id="DQAY01000022">
    <property type="protein sequence ID" value="HCO22115.1"/>
    <property type="molecule type" value="Genomic_DNA"/>
</dbReference>
<gene>
    <name evidence="2" type="ORF">DIT97_03265</name>
</gene>
<dbReference type="AlphaFoldDB" id="A0A3D3QZX4"/>
<evidence type="ECO:0000313" key="2">
    <source>
        <dbReference type="EMBL" id="HCO22115.1"/>
    </source>
</evidence>
<dbReference type="Pfam" id="PF00723">
    <property type="entry name" value="Glyco_hydro_15"/>
    <property type="match status" value="1"/>
</dbReference>
<dbReference type="InterPro" id="IPR012341">
    <property type="entry name" value="6hp_glycosidase-like_sf"/>
</dbReference>
<accession>A0A3D3QZX4</accession>
<dbReference type="Gene3D" id="1.50.10.10">
    <property type="match status" value="1"/>
</dbReference>
<dbReference type="InterPro" id="IPR011613">
    <property type="entry name" value="GH15-like"/>
</dbReference>
<dbReference type="SUPFAM" id="SSF48208">
    <property type="entry name" value="Six-hairpin glycosidases"/>
    <property type="match status" value="1"/>
</dbReference>
<organism evidence="2 3">
    <name type="scientific">Gimesia maris</name>
    <dbReference type="NCBI Taxonomy" id="122"/>
    <lineage>
        <taxon>Bacteria</taxon>
        <taxon>Pseudomonadati</taxon>
        <taxon>Planctomycetota</taxon>
        <taxon>Planctomycetia</taxon>
        <taxon>Planctomycetales</taxon>
        <taxon>Planctomycetaceae</taxon>
        <taxon>Gimesia</taxon>
    </lineage>
</organism>
<sequence length="433" mass="49170">MDDERFRSLKNSLQTVAETEELVGFLEEQGTFSFPALENGLFPAAIAHESTGYQSIWVRDNIHVAHALNAVGKSGPACRAISTLTEYFIKHRDRLDQIISGQASPSEVMKRPHIRFDGNTLGEIDEKWAHAQNDALGYYVWFYCLLLTQGKLEPVSGTLDLLAAFVRYFESIRFWEDADSGHWEEARKIEASSIGTVVSGLKMLKRYLDQSGNWSQFRYAGTPVSADAVDSLVQQGQAALDEILPAECIQADPLLSRKYDGALLFLIFPLGLIQGELAETIMEDVRSHLMGDYGIRRYLGDSYWCADYKEMLGEEDRTVDFSDDQSSRDKLLKPGQEAQWCIFDSILSIIYGQRFLQSENQEDLEKQRFHLDRSLSQLTTSESVFGPYKCPESYYLEKGRYVPNDITPLLWTQGNLMMALQQWKQTLKAPSDN</sequence>
<comment type="caution">
    <text evidence="2">The sequence shown here is derived from an EMBL/GenBank/DDBJ whole genome shotgun (WGS) entry which is preliminary data.</text>
</comment>
<name>A0A3D3QZX4_9PLAN</name>
<dbReference type="GO" id="GO:0005975">
    <property type="term" value="P:carbohydrate metabolic process"/>
    <property type="evidence" value="ECO:0007669"/>
    <property type="project" value="InterPro"/>
</dbReference>
<evidence type="ECO:0000259" key="1">
    <source>
        <dbReference type="Pfam" id="PF00723"/>
    </source>
</evidence>
<dbReference type="Proteomes" id="UP000263642">
    <property type="component" value="Unassembled WGS sequence"/>
</dbReference>